<dbReference type="CDD" id="cd04301">
    <property type="entry name" value="NAT_SF"/>
    <property type="match status" value="1"/>
</dbReference>
<proteinExistence type="predicted"/>
<dbReference type="PANTHER" id="PTHR43877">
    <property type="entry name" value="AMINOALKYLPHOSPHONATE N-ACETYLTRANSFERASE-RELATED-RELATED"/>
    <property type="match status" value="1"/>
</dbReference>
<reference evidence="4 5" key="1">
    <citation type="submission" date="2016-10" db="EMBL/GenBank/DDBJ databases">
        <authorList>
            <person name="de Groot N.N."/>
        </authorList>
    </citation>
    <scope>NUCLEOTIDE SEQUENCE [LARGE SCALE GENOMIC DNA]</scope>
    <source>
        <strain evidence="4 5">DSM 40306</strain>
    </source>
</reference>
<dbReference type="Proteomes" id="UP000182375">
    <property type="component" value="Unassembled WGS sequence"/>
</dbReference>
<dbReference type="Gene3D" id="3.40.630.30">
    <property type="match status" value="1"/>
</dbReference>
<sequence>MAPVEDDGMLEQWRHVHNVVVPPAAMSLADARGRRARNRLANAYLGSELVGCSTVRPPVGAERVATVIARVLPEFRGRGFGTAVYAEALEHARALGAVAVETCVLAANTDGLRFARLRGFAETDRYTLDGDPAVWVDLRLRAAEAGN</sequence>
<protein>
    <submittedName>
        <fullName evidence="4">Acetyltransferase (GNAT) family protein</fullName>
    </submittedName>
</protein>
<dbReference type="GO" id="GO:0016747">
    <property type="term" value="F:acyltransferase activity, transferring groups other than amino-acyl groups"/>
    <property type="evidence" value="ECO:0007669"/>
    <property type="project" value="InterPro"/>
</dbReference>
<evidence type="ECO:0000259" key="3">
    <source>
        <dbReference type="PROSITE" id="PS51186"/>
    </source>
</evidence>
<dbReference type="InterPro" id="IPR000182">
    <property type="entry name" value="GNAT_dom"/>
</dbReference>
<evidence type="ECO:0000256" key="1">
    <source>
        <dbReference type="ARBA" id="ARBA00022679"/>
    </source>
</evidence>
<organism evidence="4 5">
    <name type="scientific">Streptomyces misionensis</name>
    <dbReference type="NCBI Taxonomy" id="67331"/>
    <lineage>
        <taxon>Bacteria</taxon>
        <taxon>Bacillati</taxon>
        <taxon>Actinomycetota</taxon>
        <taxon>Actinomycetes</taxon>
        <taxon>Kitasatosporales</taxon>
        <taxon>Streptomycetaceae</taxon>
        <taxon>Streptomyces</taxon>
    </lineage>
</organism>
<dbReference type="InterPro" id="IPR016181">
    <property type="entry name" value="Acyl_CoA_acyltransferase"/>
</dbReference>
<keyword evidence="2" id="KW-0012">Acyltransferase</keyword>
<accession>A0A1H4XK16</accession>
<gene>
    <name evidence="4" type="ORF">SAMN04490357_3670</name>
</gene>
<feature type="domain" description="N-acetyltransferase" evidence="3">
    <location>
        <begin position="1"/>
        <end position="141"/>
    </location>
</feature>
<evidence type="ECO:0000313" key="5">
    <source>
        <dbReference type="Proteomes" id="UP000182375"/>
    </source>
</evidence>
<keyword evidence="1 4" id="KW-0808">Transferase</keyword>
<dbReference type="STRING" id="67331.SAMN04490357_3670"/>
<dbReference type="SUPFAM" id="SSF55729">
    <property type="entry name" value="Acyl-CoA N-acyltransferases (Nat)"/>
    <property type="match status" value="1"/>
</dbReference>
<dbReference type="EMBL" id="FNTD01000004">
    <property type="protein sequence ID" value="SED05221.1"/>
    <property type="molecule type" value="Genomic_DNA"/>
</dbReference>
<evidence type="ECO:0000313" key="4">
    <source>
        <dbReference type="EMBL" id="SED05221.1"/>
    </source>
</evidence>
<dbReference type="InterPro" id="IPR050832">
    <property type="entry name" value="Bact_Acetyltransf"/>
</dbReference>
<evidence type="ECO:0000256" key="2">
    <source>
        <dbReference type="ARBA" id="ARBA00023315"/>
    </source>
</evidence>
<dbReference type="PROSITE" id="PS51186">
    <property type="entry name" value="GNAT"/>
    <property type="match status" value="1"/>
</dbReference>
<dbReference type="Pfam" id="PF00583">
    <property type="entry name" value="Acetyltransf_1"/>
    <property type="match status" value="1"/>
</dbReference>
<name>A0A1H4XK16_9ACTN</name>
<dbReference type="AlphaFoldDB" id="A0A1H4XK16"/>